<evidence type="ECO:0008006" key="7">
    <source>
        <dbReference type="Google" id="ProtNLM"/>
    </source>
</evidence>
<evidence type="ECO:0000256" key="1">
    <source>
        <dbReference type="SAM" id="MobiDB-lite"/>
    </source>
</evidence>
<dbReference type="GO" id="GO:0031956">
    <property type="term" value="F:medium-chain fatty acid-CoA ligase activity"/>
    <property type="evidence" value="ECO:0007669"/>
    <property type="project" value="TreeGrafter"/>
</dbReference>
<feature type="region of interest" description="Disordered" evidence="1">
    <location>
        <begin position="553"/>
        <end position="572"/>
    </location>
</feature>
<sequence length="827" mass="86080">MDIKGPHICASLMSIAQQTSSRPILIDEQIQIVSSSERQIAAAATGSQLLHRVALLSRALSTCLKITPGSVVILVAQTSAAVMEVMLSVLDAGCVLCPVNWRWTALELSSAVTRLSPALILFDNHCSELVTQAILLAFNSVTNNGHHNDPRAPGAHRTPPRTCRIDHWHQPTRPALPSKDQLDNALSHRYIDGKEQQQQGHAESVFPGLGSRSGPPLQYIHPPITTSGVRGAELQNSTTRTPTAITTTMASMTTTSSYLLAPQQVLGAAHFPSQAFTRQLSQTFTSSSPQPGPPFSPSRPQHLPQLQLQTSPCGTAMLVFTSGTTSAPKAVRLSHTAFHCQSLVKLALVGYSPADTYLHLAPLSHIGGLSSAFAALMAGCTQVFMPRFEPASALRIIARHSVSAFIAVPTMLQDLADMARTVATGLQVADLGETSAVLGLGCVRRILVGAGGTAPKVQDAVGRTFPSAELISAYGMTEACSSMTFRYLRGSSVPAASTSAAAAAAPAAAARMWGAPDSASNPGSSHVGSGRIPSPGGGSGREDNFVAEQVAAPMSRPAPVAPGSAQAKSTGSQCVGCPAPGVQIMIRPAEDLAVGAGMAPCGGEPGGESAPPYIVGEVLTRGPHVMLGYWEDPAASLEALTCDGWLRTGDLGYLAEDGALWLMGRAKDMIKSGGENVFAPQVEAVLSNHPAVEAVAVVGLPDERLGEMVAALVVLRKGWTFLGPAMKNTNTNTSSAPLTPAFAAAGNPAPRVTSLADLQAHCRAQGMAGFRLPRFAVGQWQPLPTNSSGKVHKAVVRERLAALRSGTDAERGSTPGTGNGVVAISRL</sequence>
<evidence type="ECO:0000259" key="3">
    <source>
        <dbReference type="Pfam" id="PF13193"/>
    </source>
</evidence>
<feature type="compositionally biased region" description="Polar residues" evidence="1">
    <location>
        <begin position="518"/>
        <end position="527"/>
    </location>
</feature>
<evidence type="ECO:0000259" key="2">
    <source>
        <dbReference type="Pfam" id="PF00501"/>
    </source>
</evidence>
<feature type="region of interest" description="Disordered" evidence="1">
    <location>
        <begin position="147"/>
        <end position="180"/>
    </location>
</feature>
<dbReference type="PANTHER" id="PTHR43201:SF32">
    <property type="entry name" value="2-SUCCINYLBENZOATE--COA LIGASE, CHLOROPLASTIC_PEROXISOMAL"/>
    <property type="match status" value="1"/>
</dbReference>
<dbReference type="EMBL" id="BNCQ01000002">
    <property type="protein sequence ID" value="GIL95533.1"/>
    <property type="molecule type" value="Genomic_DNA"/>
</dbReference>
<accession>A0A8J4CHU0</accession>
<protein>
    <recommendedName>
        <fullName evidence="7">AMP-dependent synthetase/ligase domain-containing protein</fullName>
    </recommendedName>
</protein>
<name>A0A8J4CHU0_9CHLO</name>
<feature type="region of interest" description="Disordered" evidence="1">
    <location>
        <begin position="282"/>
        <end position="304"/>
    </location>
</feature>
<dbReference type="InterPro" id="IPR045851">
    <property type="entry name" value="AMP-bd_C_sf"/>
</dbReference>
<feature type="region of interest" description="Disordered" evidence="1">
    <location>
        <begin position="513"/>
        <end position="543"/>
    </location>
</feature>
<dbReference type="PANTHER" id="PTHR43201">
    <property type="entry name" value="ACYL-COA SYNTHETASE"/>
    <property type="match status" value="1"/>
</dbReference>
<dbReference type="Proteomes" id="UP000747110">
    <property type="component" value="Unassembled WGS sequence"/>
</dbReference>
<dbReference type="InterPro" id="IPR042099">
    <property type="entry name" value="ANL_N_sf"/>
</dbReference>
<feature type="domain" description="AMP-binding enzyme C-terminal" evidence="3">
    <location>
        <begin position="681"/>
        <end position="718"/>
    </location>
</feature>
<evidence type="ECO:0000313" key="6">
    <source>
        <dbReference type="Proteomes" id="UP000747110"/>
    </source>
</evidence>
<gene>
    <name evidence="4" type="ORF">Vretifemale_10907</name>
    <name evidence="5" type="ORF">Vretimale_1545</name>
</gene>
<dbReference type="OrthoDB" id="10253115at2759"/>
<dbReference type="InterPro" id="IPR000873">
    <property type="entry name" value="AMP-dep_synth/lig_dom"/>
</dbReference>
<dbReference type="Pfam" id="PF00501">
    <property type="entry name" value="AMP-binding"/>
    <property type="match status" value="2"/>
</dbReference>
<dbReference type="PROSITE" id="PS00455">
    <property type="entry name" value="AMP_BINDING"/>
    <property type="match status" value="1"/>
</dbReference>
<keyword evidence="6" id="KW-1185">Reference proteome</keyword>
<dbReference type="EMBL" id="BNCP01000022">
    <property type="protein sequence ID" value="GIL81980.1"/>
    <property type="molecule type" value="Genomic_DNA"/>
</dbReference>
<dbReference type="Proteomes" id="UP000722791">
    <property type="component" value="Unassembled WGS sequence"/>
</dbReference>
<feature type="region of interest" description="Disordered" evidence="1">
    <location>
        <begin position="194"/>
        <end position="220"/>
    </location>
</feature>
<proteinExistence type="predicted"/>
<dbReference type="GO" id="GO:0006631">
    <property type="term" value="P:fatty acid metabolic process"/>
    <property type="evidence" value="ECO:0007669"/>
    <property type="project" value="TreeGrafter"/>
</dbReference>
<dbReference type="Pfam" id="PF13193">
    <property type="entry name" value="AMP-binding_C"/>
    <property type="match status" value="1"/>
</dbReference>
<dbReference type="CDD" id="cd04433">
    <property type="entry name" value="AFD_class_I"/>
    <property type="match status" value="1"/>
</dbReference>
<dbReference type="InterPro" id="IPR025110">
    <property type="entry name" value="AMP-bd_C"/>
</dbReference>
<dbReference type="Gene3D" id="3.30.300.30">
    <property type="match status" value="1"/>
</dbReference>
<evidence type="ECO:0000313" key="4">
    <source>
        <dbReference type="EMBL" id="GIL81980.1"/>
    </source>
</evidence>
<dbReference type="InterPro" id="IPR020845">
    <property type="entry name" value="AMP-binding_CS"/>
</dbReference>
<feature type="domain" description="AMP-dependent synthetase/ligase" evidence="2">
    <location>
        <begin position="43"/>
        <end position="126"/>
    </location>
</feature>
<organism evidence="4 6">
    <name type="scientific">Volvox reticuliferus</name>
    <dbReference type="NCBI Taxonomy" id="1737510"/>
    <lineage>
        <taxon>Eukaryota</taxon>
        <taxon>Viridiplantae</taxon>
        <taxon>Chlorophyta</taxon>
        <taxon>core chlorophytes</taxon>
        <taxon>Chlorophyceae</taxon>
        <taxon>CS clade</taxon>
        <taxon>Chlamydomonadales</taxon>
        <taxon>Volvocaceae</taxon>
        <taxon>Volvox</taxon>
    </lineage>
</organism>
<comment type="caution">
    <text evidence="4">The sequence shown here is derived from an EMBL/GenBank/DDBJ whole genome shotgun (WGS) entry which is preliminary data.</text>
</comment>
<dbReference type="Gene3D" id="3.40.50.12780">
    <property type="entry name" value="N-terminal domain of ligase-like"/>
    <property type="match status" value="2"/>
</dbReference>
<feature type="domain" description="AMP-dependent synthetase/ligase" evidence="2">
    <location>
        <begin position="306"/>
        <end position="485"/>
    </location>
</feature>
<reference evidence="4" key="1">
    <citation type="journal article" date="2021" name="Proc. Natl. Acad. Sci. U.S.A.">
        <title>Three genomes in the algal genus Volvox reveal the fate of a haploid sex-determining region after a transition to homothallism.</title>
        <authorList>
            <person name="Yamamoto K."/>
            <person name="Hamaji T."/>
            <person name="Kawai-Toyooka H."/>
            <person name="Matsuzaki R."/>
            <person name="Takahashi F."/>
            <person name="Nishimura Y."/>
            <person name="Kawachi M."/>
            <person name="Noguchi H."/>
            <person name="Minakuchi Y."/>
            <person name="Umen J.G."/>
            <person name="Toyoda A."/>
            <person name="Nozaki H."/>
        </authorList>
    </citation>
    <scope>NUCLEOTIDE SEQUENCE</scope>
    <source>
        <strain evidence="5">NIES-3785</strain>
        <strain evidence="4">NIES-3786</strain>
    </source>
</reference>
<evidence type="ECO:0000313" key="5">
    <source>
        <dbReference type="EMBL" id="GIL95533.1"/>
    </source>
</evidence>
<dbReference type="AlphaFoldDB" id="A0A8J4CHU0"/>
<dbReference type="SUPFAM" id="SSF56801">
    <property type="entry name" value="Acetyl-CoA synthetase-like"/>
    <property type="match status" value="1"/>
</dbReference>